<dbReference type="Pfam" id="PF16657">
    <property type="entry name" value="Malt_amylase_C"/>
    <property type="match status" value="1"/>
</dbReference>
<protein>
    <submittedName>
        <fullName evidence="3">Glycosidase</fullName>
    </submittedName>
</protein>
<dbReference type="GO" id="GO:0005975">
    <property type="term" value="P:carbohydrate metabolic process"/>
    <property type="evidence" value="ECO:0007669"/>
    <property type="project" value="InterPro"/>
</dbReference>
<comment type="caution">
    <text evidence="3">The sequence shown here is derived from an EMBL/GenBank/DDBJ whole genome shotgun (WGS) entry which is preliminary data.</text>
</comment>
<dbReference type="GO" id="GO:0016798">
    <property type="term" value="F:hydrolase activity, acting on glycosyl bonds"/>
    <property type="evidence" value="ECO:0007669"/>
    <property type="project" value="UniProtKB-KW"/>
</dbReference>
<evidence type="ECO:0000313" key="4">
    <source>
        <dbReference type="Proteomes" id="UP000576209"/>
    </source>
</evidence>
<dbReference type="Gene3D" id="2.60.40.1180">
    <property type="entry name" value="Golgi alpha-mannosidase II"/>
    <property type="match status" value="1"/>
</dbReference>
<dbReference type="InterPro" id="IPR032091">
    <property type="entry name" value="Malt_amylase-like_C"/>
</dbReference>
<feature type="domain" description="Glycosyl hydrolase family 13 catalytic" evidence="2">
    <location>
        <begin position="45"/>
        <end position="386"/>
    </location>
</feature>
<dbReference type="PANTHER" id="PTHR47786:SF2">
    <property type="entry name" value="GLYCOSYL HYDROLASE FAMILY 13 CATALYTIC DOMAIN-CONTAINING PROTEIN"/>
    <property type="match status" value="1"/>
</dbReference>
<feature type="signal peptide" evidence="1">
    <location>
        <begin position="1"/>
        <end position="23"/>
    </location>
</feature>
<feature type="chain" id="PRO_5032315626" evidence="1">
    <location>
        <begin position="24"/>
        <end position="494"/>
    </location>
</feature>
<dbReference type="InterPro" id="IPR013780">
    <property type="entry name" value="Glyco_hydro_b"/>
</dbReference>
<organism evidence="3 4">
    <name type="scientific">Neolewinella aquimaris</name>
    <dbReference type="NCBI Taxonomy" id="1835722"/>
    <lineage>
        <taxon>Bacteria</taxon>
        <taxon>Pseudomonadati</taxon>
        <taxon>Bacteroidota</taxon>
        <taxon>Saprospiria</taxon>
        <taxon>Saprospirales</taxon>
        <taxon>Lewinellaceae</taxon>
        <taxon>Neolewinella</taxon>
    </lineage>
</organism>
<dbReference type="InterPro" id="IPR006047">
    <property type="entry name" value="GH13_cat_dom"/>
</dbReference>
<keyword evidence="3" id="KW-0326">Glycosidase</keyword>
<dbReference type="RefSeq" id="WP_246416605.1">
    <property type="nucleotide sequence ID" value="NZ_JACIFF010000004.1"/>
</dbReference>
<reference evidence="3 4" key="1">
    <citation type="submission" date="2020-08" db="EMBL/GenBank/DDBJ databases">
        <title>Genomic Encyclopedia of Type Strains, Phase IV (KMG-IV): sequencing the most valuable type-strain genomes for metagenomic binning, comparative biology and taxonomic classification.</title>
        <authorList>
            <person name="Goeker M."/>
        </authorList>
    </citation>
    <scope>NUCLEOTIDE SEQUENCE [LARGE SCALE GENOMIC DNA]</scope>
    <source>
        <strain evidence="3 4">DSM 105137</strain>
    </source>
</reference>
<dbReference type="PROSITE" id="PS51257">
    <property type="entry name" value="PROKAR_LIPOPROTEIN"/>
    <property type="match status" value="1"/>
</dbReference>
<dbReference type="Pfam" id="PF00128">
    <property type="entry name" value="Alpha-amylase"/>
    <property type="match status" value="1"/>
</dbReference>
<gene>
    <name evidence="3" type="ORF">GGR28_002041</name>
</gene>
<dbReference type="CDD" id="cd11313">
    <property type="entry name" value="AmyAc_arch_bac_AmyA"/>
    <property type="match status" value="1"/>
</dbReference>
<dbReference type="PANTHER" id="PTHR47786">
    <property type="entry name" value="ALPHA-1,4-GLUCAN:MALTOSE-1-PHOSPHATE MALTOSYLTRANSFERASE"/>
    <property type="match status" value="1"/>
</dbReference>
<keyword evidence="4" id="KW-1185">Reference proteome</keyword>
<dbReference type="Gene3D" id="3.20.20.80">
    <property type="entry name" value="Glycosidases"/>
    <property type="match status" value="1"/>
</dbReference>
<dbReference type="AlphaFoldDB" id="A0A840E2I1"/>
<dbReference type="SUPFAM" id="SSF51011">
    <property type="entry name" value="Glycosyl hydrolase domain"/>
    <property type="match status" value="1"/>
</dbReference>
<accession>A0A840E2I1</accession>
<dbReference type="SUPFAM" id="SSF51445">
    <property type="entry name" value="(Trans)glycosidases"/>
    <property type="match status" value="1"/>
</dbReference>
<dbReference type="Proteomes" id="UP000576209">
    <property type="component" value="Unassembled WGS sequence"/>
</dbReference>
<keyword evidence="1" id="KW-0732">Signal</keyword>
<proteinExistence type="predicted"/>
<evidence type="ECO:0000259" key="2">
    <source>
        <dbReference type="SMART" id="SM00642"/>
    </source>
</evidence>
<dbReference type="EMBL" id="JACIFF010000004">
    <property type="protein sequence ID" value="MBB4079421.1"/>
    <property type="molecule type" value="Genomic_DNA"/>
</dbReference>
<evidence type="ECO:0000256" key="1">
    <source>
        <dbReference type="SAM" id="SignalP"/>
    </source>
</evidence>
<name>A0A840E2I1_9BACT</name>
<evidence type="ECO:0000313" key="3">
    <source>
        <dbReference type="EMBL" id="MBB4079421.1"/>
    </source>
</evidence>
<sequence>MTLRYPNLLSLLAALLLITTACERRVDEEMLSTTTPETSDLAVRPNIPDWHKDAVIYEVNTRIYTPEGNFAAFQEHLPRLAEMGVDLLWFMPVHPVSEKNRKGELGSPYAVADYRAVNPDFGTKEDFKQLMAAIHAAGMHAIIDWVPNHTGWDNAWITEHPDFYTKKDGEITDPINPDTGESWGWTDVADLNYDNAEMRDSMIAAMAYWVREMDVDGFRVDVAHGVPVDFWEQAANALYAIEPLFLLSEGAVPAIVNNGAFVMDYGWEMHHTLNEIAKARGANRNVQTDVSNIARAEGEEMDEVTALAIDEQLAKQRADYKRGYKMQFTSNHDENAWAGTEFQRMGDGALAFAVLTATFDGMPLIYSGQESGIDRQYEFFKKDQLEWGDYKYADFYKTLFDLKERHQALWNGEYGGELKKIETSNDEMVYAFTREKNGDKVAVMINLSGEPQRVTLDGGDFAGTYTEVFSDQAMELTEGMAVELEPWGYRVLSK</sequence>
<dbReference type="SMART" id="SM00642">
    <property type="entry name" value="Aamy"/>
    <property type="match status" value="1"/>
</dbReference>
<keyword evidence="3" id="KW-0378">Hydrolase</keyword>
<dbReference type="InterPro" id="IPR017853">
    <property type="entry name" value="GH"/>
</dbReference>